<name>A0A7C9VBN5_9HYPH</name>
<dbReference type="RefSeq" id="WP_165119704.1">
    <property type="nucleotide sequence ID" value="NZ_JAAKZG010000009.1"/>
</dbReference>
<dbReference type="GO" id="GO:0006355">
    <property type="term" value="P:regulation of DNA-templated transcription"/>
    <property type="evidence" value="ECO:0007669"/>
    <property type="project" value="InterPro"/>
</dbReference>
<keyword evidence="2" id="KW-1277">Toxin-antitoxin system</keyword>
<dbReference type="PANTHER" id="PTHR36582">
    <property type="entry name" value="ANTITOXIN PARD"/>
    <property type="match status" value="1"/>
</dbReference>
<dbReference type="Proteomes" id="UP000481252">
    <property type="component" value="Unassembled WGS sequence"/>
</dbReference>
<dbReference type="CDD" id="cd22231">
    <property type="entry name" value="RHH_NikR_HicB-like"/>
    <property type="match status" value="1"/>
</dbReference>
<keyword evidence="4" id="KW-1185">Reference proteome</keyword>
<dbReference type="InterPro" id="IPR038296">
    <property type="entry name" value="ParD_sf"/>
</dbReference>
<evidence type="ECO:0000256" key="1">
    <source>
        <dbReference type="ARBA" id="ARBA00008580"/>
    </source>
</evidence>
<sequence length="95" mass="10664">MPTVEKVSVALSSDLLEMVKKAVSTGEYASASEVIREALRDWKLRQPLRQAEVERLRKAWTDGVASGESQPFDIEEIKQRARGRFEKNSSASRNG</sequence>
<dbReference type="PANTHER" id="PTHR36582:SF2">
    <property type="entry name" value="ANTITOXIN PARD"/>
    <property type="match status" value="1"/>
</dbReference>
<dbReference type="InterPro" id="IPR022789">
    <property type="entry name" value="ParD"/>
</dbReference>
<comment type="similarity">
    <text evidence="1">Belongs to the ParD antitoxin family.</text>
</comment>
<comment type="caution">
    <text evidence="3">The sequence shown here is derived from an EMBL/GenBank/DDBJ whole genome shotgun (WGS) entry which is preliminary data.</text>
</comment>
<dbReference type="Pfam" id="PF03693">
    <property type="entry name" value="ParD_antitoxin"/>
    <property type="match status" value="1"/>
</dbReference>
<evidence type="ECO:0000313" key="3">
    <source>
        <dbReference type="EMBL" id="NGN43306.1"/>
    </source>
</evidence>
<accession>A0A7C9VBN5</accession>
<dbReference type="NCBIfam" id="TIGR02606">
    <property type="entry name" value="antidote_CC2985"/>
    <property type="match status" value="1"/>
</dbReference>
<dbReference type="AlphaFoldDB" id="A0A7C9VBN5"/>
<reference evidence="3 4" key="1">
    <citation type="submission" date="2020-02" db="EMBL/GenBank/DDBJ databases">
        <title>Genome sequence of the type strain CGMCC 1.15528 of Mesorhizobium zhangyense.</title>
        <authorList>
            <person name="Gao J."/>
            <person name="Sun J."/>
        </authorList>
    </citation>
    <scope>NUCLEOTIDE SEQUENCE [LARGE SCALE GENOMIC DNA]</scope>
    <source>
        <strain evidence="3 4">CGMCC 1.15528</strain>
    </source>
</reference>
<evidence type="ECO:0000256" key="2">
    <source>
        <dbReference type="ARBA" id="ARBA00022649"/>
    </source>
</evidence>
<organism evidence="3 4">
    <name type="scientific">Mesorhizobium zhangyense</name>
    <dbReference type="NCBI Taxonomy" id="1776730"/>
    <lineage>
        <taxon>Bacteria</taxon>
        <taxon>Pseudomonadati</taxon>
        <taxon>Pseudomonadota</taxon>
        <taxon>Alphaproteobacteria</taxon>
        <taxon>Hyphomicrobiales</taxon>
        <taxon>Phyllobacteriaceae</taxon>
        <taxon>Mesorhizobium</taxon>
    </lineage>
</organism>
<dbReference type="Gene3D" id="6.10.10.120">
    <property type="entry name" value="Antitoxin ParD1-like"/>
    <property type="match status" value="1"/>
</dbReference>
<proteinExistence type="inferred from homology"/>
<dbReference type="SUPFAM" id="SSF47598">
    <property type="entry name" value="Ribbon-helix-helix"/>
    <property type="match status" value="1"/>
</dbReference>
<evidence type="ECO:0000313" key="4">
    <source>
        <dbReference type="Proteomes" id="UP000481252"/>
    </source>
</evidence>
<dbReference type="InterPro" id="IPR010985">
    <property type="entry name" value="Ribbon_hlx_hlx"/>
</dbReference>
<dbReference type="EMBL" id="JAAKZG010000009">
    <property type="protein sequence ID" value="NGN43306.1"/>
    <property type="molecule type" value="Genomic_DNA"/>
</dbReference>
<protein>
    <submittedName>
        <fullName evidence="3">Type II toxin-antitoxin system ParD family antitoxin</fullName>
    </submittedName>
</protein>
<gene>
    <name evidence="3" type="ORF">G6N74_19735</name>
</gene>